<dbReference type="Pfam" id="PF00271">
    <property type="entry name" value="Helicase_C"/>
    <property type="match status" value="1"/>
</dbReference>
<gene>
    <name evidence="9" type="ORF">HHK36_007686</name>
</gene>
<evidence type="ECO:0000256" key="5">
    <source>
        <dbReference type="ARBA" id="ARBA00022840"/>
    </source>
</evidence>
<keyword evidence="10" id="KW-1185">Reference proteome</keyword>
<dbReference type="EC" id="3.6.4.13" evidence="1"/>
<evidence type="ECO:0000259" key="7">
    <source>
        <dbReference type="PROSITE" id="PS51192"/>
    </source>
</evidence>
<evidence type="ECO:0000256" key="3">
    <source>
        <dbReference type="ARBA" id="ARBA00022801"/>
    </source>
</evidence>
<dbReference type="EMBL" id="JABCRI010000004">
    <property type="protein sequence ID" value="KAF8408530.1"/>
    <property type="molecule type" value="Genomic_DNA"/>
</dbReference>
<keyword evidence="6" id="KW-0694">RNA-binding</keyword>
<dbReference type="SUPFAM" id="SSF52540">
    <property type="entry name" value="P-loop containing nucleoside triphosphate hydrolases"/>
    <property type="match status" value="1"/>
</dbReference>
<evidence type="ECO:0000313" key="10">
    <source>
        <dbReference type="Proteomes" id="UP000655225"/>
    </source>
</evidence>
<evidence type="ECO:0000256" key="6">
    <source>
        <dbReference type="ARBA" id="ARBA00022884"/>
    </source>
</evidence>
<comment type="caution">
    <text evidence="9">The sequence shown here is derived from an EMBL/GenBank/DDBJ whole genome shotgun (WGS) entry which is preliminary data.</text>
</comment>
<name>A0A834ZJD2_TETSI</name>
<dbReference type="InterPro" id="IPR027417">
    <property type="entry name" value="P-loop_NTPase"/>
</dbReference>
<dbReference type="PANTHER" id="PTHR47958">
    <property type="entry name" value="ATP-DEPENDENT RNA HELICASE DBP3"/>
    <property type="match status" value="1"/>
</dbReference>
<dbReference type="GO" id="GO:0016787">
    <property type="term" value="F:hydrolase activity"/>
    <property type="evidence" value="ECO:0007669"/>
    <property type="project" value="UniProtKB-KW"/>
</dbReference>
<sequence>MTERDLRIFREDFNTSYKGWRIPRPRAESRLSLELLKAVEKAGYNCNTAMRLGFAETGFDNDNEVEGPYAVVLAPTRELARQIEDETLKFAHHLGINKVLSIVGGHSIEDQQFKITQGCEVVIVIATLGRLIDCLERRYIVLNLCNYVVLDEADQHGATMPLAVERLARRKYLRNPVVVTIGTPGKATDLITLARDHVEGFRENAEEQREISLQGFRTKRFNVLVATNVAGRGIDIPDVAHVINHDMPGDIEMYTHRIG</sequence>
<evidence type="ECO:0000256" key="1">
    <source>
        <dbReference type="ARBA" id="ARBA00012552"/>
    </source>
</evidence>
<accession>A0A834ZJD2</accession>
<evidence type="ECO:0000256" key="2">
    <source>
        <dbReference type="ARBA" id="ARBA00022741"/>
    </source>
</evidence>
<dbReference type="InterPro" id="IPR014001">
    <property type="entry name" value="Helicase_ATP-bd"/>
</dbReference>
<dbReference type="InterPro" id="IPR011545">
    <property type="entry name" value="DEAD/DEAH_box_helicase_dom"/>
</dbReference>
<evidence type="ECO:0000259" key="8">
    <source>
        <dbReference type="PROSITE" id="PS51194"/>
    </source>
</evidence>
<evidence type="ECO:0000313" key="9">
    <source>
        <dbReference type="EMBL" id="KAF8408530.1"/>
    </source>
</evidence>
<dbReference type="PROSITE" id="PS51192">
    <property type="entry name" value="HELICASE_ATP_BIND_1"/>
    <property type="match status" value="1"/>
</dbReference>
<dbReference type="GO" id="GO:0005524">
    <property type="term" value="F:ATP binding"/>
    <property type="evidence" value="ECO:0007669"/>
    <property type="project" value="UniProtKB-KW"/>
</dbReference>
<feature type="domain" description="Helicase C-terminal" evidence="8">
    <location>
        <begin position="127"/>
        <end position="259"/>
    </location>
</feature>
<keyword evidence="2" id="KW-0547">Nucleotide-binding</keyword>
<keyword evidence="5" id="KW-0067">ATP-binding</keyword>
<organism evidence="9 10">
    <name type="scientific">Tetracentron sinense</name>
    <name type="common">Spur-leaf</name>
    <dbReference type="NCBI Taxonomy" id="13715"/>
    <lineage>
        <taxon>Eukaryota</taxon>
        <taxon>Viridiplantae</taxon>
        <taxon>Streptophyta</taxon>
        <taxon>Embryophyta</taxon>
        <taxon>Tracheophyta</taxon>
        <taxon>Spermatophyta</taxon>
        <taxon>Magnoliopsida</taxon>
        <taxon>Trochodendrales</taxon>
        <taxon>Trochodendraceae</taxon>
        <taxon>Tetracentron</taxon>
    </lineage>
</organism>
<dbReference type="Gene3D" id="3.40.50.300">
    <property type="entry name" value="P-loop containing nucleotide triphosphate hydrolases"/>
    <property type="match status" value="2"/>
</dbReference>
<proteinExistence type="predicted"/>
<dbReference type="OrthoDB" id="196131at2759"/>
<evidence type="ECO:0000256" key="4">
    <source>
        <dbReference type="ARBA" id="ARBA00022806"/>
    </source>
</evidence>
<dbReference type="PROSITE" id="PS51194">
    <property type="entry name" value="HELICASE_CTER"/>
    <property type="match status" value="1"/>
</dbReference>
<dbReference type="Pfam" id="PF00270">
    <property type="entry name" value="DEAD"/>
    <property type="match status" value="1"/>
</dbReference>
<feature type="domain" description="Helicase ATP-binding" evidence="7">
    <location>
        <begin position="67"/>
        <end position="202"/>
    </location>
</feature>
<dbReference type="Proteomes" id="UP000655225">
    <property type="component" value="Unassembled WGS sequence"/>
</dbReference>
<dbReference type="AlphaFoldDB" id="A0A834ZJD2"/>
<dbReference type="GO" id="GO:0003724">
    <property type="term" value="F:RNA helicase activity"/>
    <property type="evidence" value="ECO:0007669"/>
    <property type="project" value="UniProtKB-EC"/>
</dbReference>
<protein>
    <recommendedName>
        <fullName evidence="1">RNA helicase</fullName>
        <ecNumber evidence="1">3.6.4.13</ecNumber>
    </recommendedName>
</protein>
<dbReference type="SMART" id="SM00490">
    <property type="entry name" value="HELICc"/>
    <property type="match status" value="1"/>
</dbReference>
<keyword evidence="4" id="KW-0347">Helicase</keyword>
<dbReference type="SMART" id="SM00487">
    <property type="entry name" value="DEXDc"/>
    <property type="match status" value="1"/>
</dbReference>
<keyword evidence="3" id="KW-0378">Hydrolase</keyword>
<dbReference type="InterPro" id="IPR001650">
    <property type="entry name" value="Helicase_C-like"/>
</dbReference>
<dbReference type="GO" id="GO:0003723">
    <property type="term" value="F:RNA binding"/>
    <property type="evidence" value="ECO:0007669"/>
    <property type="project" value="UniProtKB-KW"/>
</dbReference>
<dbReference type="CDD" id="cd18787">
    <property type="entry name" value="SF2_C_DEAD"/>
    <property type="match status" value="1"/>
</dbReference>
<reference evidence="9 10" key="1">
    <citation type="submission" date="2020-04" db="EMBL/GenBank/DDBJ databases">
        <title>Plant Genome Project.</title>
        <authorList>
            <person name="Zhang R.-G."/>
        </authorList>
    </citation>
    <scope>NUCLEOTIDE SEQUENCE [LARGE SCALE GENOMIC DNA]</scope>
    <source>
        <strain evidence="9">YNK0</strain>
        <tissue evidence="9">Leaf</tissue>
    </source>
</reference>